<dbReference type="AlphaFoldDB" id="A0A8W8NYW3"/>
<dbReference type="PANTHER" id="PTHR33480">
    <property type="entry name" value="SET DOMAIN-CONTAINING PROTEIN-RELATED"/>
    <property type="match status" value="1"/>
</dbReference>
<proteinExistence type="predicted"/>
<sequence length="170" mass="19448">MDRLQLVEIVGKKNRKVPVLLTKDMWNALDLFNSKRIAIGVPLQNPFLFAAPSSNSGHLKCWDSLKWITNRVDLKNPELITTTNMRKYIATVSQEKMAGKYYRLQEQTLELAKVSKLLIAADCGMIHRYAGKTLDDITLEEIQLDKSEEEDCDEKDCSSSEVCTMFFKIL</sequence>
<organism evidence="1 2">
    <name type="scientific">Magallana gigas</name>
    <name type="common">Pacific oyster</name>
    <name type="synonym">Crassostrea gigas</name>
    <dbReference type="NCBI Taxonomy" id="29159"/>
    <lineage>
        <taxon>Eukaryota</taxon>
        <taxon>Metazoa</taxon>
        <taxon>Spiralia</taxon>
        <taxon>Lophotrochozoa</taxon>
        <taxon>Mollusca</taxon>
        <taxon>Bivalvia</taxon>
        <taxon>Autobranchia</taxon>
        <taxon>Pteriomorphia</taxon>
        <taxon>Ostreida</taxon>
        <taxon>Ostreoidea</taxon>
        <taxon>Ostreidae</taxon>
        <taxon>Magallana</taxon>
    </lineage>
</organism>
<evidence type="ECO:0000313" key="1">
    <source>
        <dbReference type="EnsemblMetazoa" id="G8316.1:cds"/>
    </source>
</evidence>
<evidence type="ECO:0000313" key="2">
    <source>
        <dbReference type="Proteomes" id="UP000005408"/>
    </source>
</evidence>
<dbReference type="Proteomes" id="UP000005408">
    <property type="component" value="Unassembled WGS sequence"/>
</dbReference>
<protein>
    <submittedName>
        <fullName evidence="1">Uncharacterized protein</fullName>
    </submittedName>
</protein>
<accession>A0A8W8NYW3</accession>
<reference evidence="1" key="1">
    <citation type="submission" date="2022-08" db="UniProtKB">
        <authorList>
            <consortium name="EnsemblMetazoa"/>
        </authorList>
    </citation>
    <scope>IDENTIFICATION</scope>
    <source>
        <strain evidence="1">05x7-T-G4-1.051#20</strain>
    </source>
</reference>
<keyword evidence="2" id="KW-1185">Reference proteome</keyword>
<name>A0A8W8NYW3_MAGGI</name>
<dbReference type="EnsemblMetazoa" id="G8316.1">
    <property type="protein sequence ID" value="G8316.1:cds"/>
    <property type="gene ID" value="G8316"/>
</dbReference>